<dbReference type="Gene3D" id="3.40.50.300">
    <property type="entry name" value="P-loop containing nucleotide triphosphate hydrolases"/>
    <property type="match status" value="1"/>
</dbReference>
<name>A0A0W8FSP5_9ZZZZ</name>
<reference evidence="2" key="1">
    <citation type="journal article" date="2015" name="Proc. Natl. Acad. Sci. U.S.A.">
        <title>Networks of energetic and metabolic interactions define dynamics in microbial communities.</title>
        <authorList>
            <person name="Embree M."/>
            <person name="Liu J.K."/>
            <person name="Al-Bassam M.M."/>
            <person name="Zengler K."/>
        </authorList>
    </citation>
    <scope>NUCLEOTIDE SEQUENCE</scope>
</reference>
<dbReference type="GO" id="GO:0005794">
    <property type="term" value="C:Golgi apparatus"/>
    <property type="evidence" value="ECO:0007669"/>
    <property type="project" value="TreeGrafter"/>
</dbReference>
<sequence length="328" mass="37843">MDFYGNKKVLLTKTCSSKVKNKFLDTKQVFIGGCPRSGTTMLGSILGSADDCVVTPESQFKHTIQTTLEVDWNCGISKQVFLSALRNNFRFKLWDIPVPESDLADILNQHDYRMILLSLVDCYANIQGKQEWTFWIDHTPENIKHPLVLLNIFPEAKFIHIVRDPRAVAASVLPLDWGPFSARQAAFMWVRQISYGQALERMYPDKCIRVYYEDILVEPEKTIQNVCNFCGINFKITMLKGEGYNVPVYSKKQHALVGSWPEKSRLNAWQENLDIWQVAQIEGIVADLMILMGYEKYIKGTLPKRPLKKIISQRLEPLISYFKKKKRL</sequence>
<evidence type="ECO:0000313" key="2">
    <source>
        <dbReference type="EMBL" id="KUG23936.1"/>
    </source>
</evidence>
<dbReference type="SUPFAM" id="SSF52540">
    <property type="entry name" value="P-loop containing nucleoside triphosphate hydrolases"/>
    <property type="match status" value="1"/>
</dbReference>
<dbReference type="InterPro" id="IPR026634">
    <property type="entry name" value="TPST-like"/>
</dbReference>
<dbReference type="EMBL" id="LNQE01000877">
    <property type="protein sequence ID" value="KUG23936.1"/>
    <property type="molecule type" value="Genomic_DNA"/>
</dbReference>
<dbReference type="AlphaFoldDB" id="A0A0W8FSP5"/>
<protein>
    <submittedName>
        <fullName evidence="2">Sulfotransferase domain superfamily</fullName>
    </submittedName>
</protein>
<proteinExistence type="predicted"/>
<gene>
    <name evidence="2" type="ORF">ASZ90_006264</name>
</gene>
<evidence type="ECO:0000256" key="1">
    <source>
        <dbReference type="ARBA" id="ARBA00022679"/>
    </source>
</evidence>
<accession>A0A0W8FSP5</accession>
<organism evidence="2">
    <name type="scientific">hydrocarbon metagenome</name>
    <dbReference type="NCBI Taxonomy" id="938273"/>
    <lineage>
        <taxon>unclassified sequences</taxon>
        <taxon>metagenomes</taxon>
        <taxon>ecological metagenomes</taxon>
    </lineage>
</organism>
<dbReference type="PANTHER" id="PTHR12788:SF10">
    <property type="entry name" value="PROTEIN-TYROSINE SULFOTRANSFERASE"/>
    <property type="match status" value="1"/>
</dbReference>
<dbReference type="PANTHER" id="PTHR12788">
    <property type="entry name" value="PROTEIN-TYROSINE SULFOTRANSFERASE 2"/>
    <property type="match status" value="1"/>
</dbReference>
<dbReference type="Pfam" id="PF13469">
    <property type="entry name" value="Sulfotransfer_3"/>
    <property type="match status" value="1"/>
</dbReference>
<dbReference type="GO" id="GO:0008476">
    <property type="term" value="F:protein-tyrosine sulfotransferase activity"/>
    <property type="evidence" value="ECO:0007669"/>
    <property type="project" value="InterPro"/>
</dbReference>
<comment type="caution">
    <text evidence="2">The sequence shown here is derived from an EMBL/GenBank/DDBJ whole genome shotgun (WGS) entry which is preliminary data.</text>
</comment>
<dbReference type="InterPro" id="IPR027417">
    <property type="entry name" value="P-loop_NTPase"/>
</dbReference>
<keyword evidence="1 2" id="KW-0808">Transferase</keyword>